<dbReference type="EMBL" id="CP027432">
    <property type="protein sequence ID" value="QCI28674.1"/>
    <property type="molecule type" value="Genomic_DNA"/>
</dbReference>
<dbReference type="Gene3D" id="1.10.760.10">
    <property type="entry name" value="Cytochrome c-like domain"/>
    <property type="match status" value="1"/>
</dbReference>
<evidence type="ECO:0000313" key="4">
    <source>
        <dbReference type="Proteomes" id="UP000272781"/>
    </source>
</evidence>
<reference evidence="2" key="3">
    <citation type="submission" date="2019-06" db="EMBL/GenBank/DDBJ databases">
        <title>A comparative analysis of the Nautiliaceae.</title>
        <authorList>
            <person name="Grosche A."/>
            <person name="Smedile F."/>
            <person name="Vetriani C."/>
        </authorList>
    </citation>
    <scope>NUCLEOTIDE SEQUENCE</scope>
    <source>
        <strain evidence="2">TB6</strain>
    </source>
</reference>
<dbReference type="GO" id="GO:0009055">
    <property type="term" value="F:electron transfer activity"/>
    <property type="evidence" value="ECO:0007669"/>
    <property type="project" value="InterPro"/>
</dbReference>
<keyword evidence="1" id="KW-0732">Signal</keyword>
<name>A0AAJ4UY58_9BACT</name>
<sequence length="78" mass="8398">MKKLLVIAAVAGMAFAYTDCAMCHNGGMAQKLDKLTPAQIVKMMKEFKAGKGNQTMVGIAQGMSDKEIQEAAKKYGKK</sequence>
<feature type="chain" id="PRO_5042590816" evidence="1">
    <location>
        <begin position="22"/>
        <end position="78"/>
    </location>
</feature>
<gene>
    <name evidence="2" type="ORF">C6V80_06745</name>
    <name evidence="3" type="ORF">EDC58_0074</name>
</gene>
<reference evidence="5" key="1">
    <citation type="submission" date="2018-03" db="EMBL/GenBank/DDBJ databases">
        <title>A comparative analysis of the Nautiliaceae.</title>
        <authorList>
            <person name="Grosche A."/>
            <person name="Smedile F."/>
            <person name="Vetriani C."/>
        </authorList>
    </citation>
    <scope>NUCLEOTIDE SEQUENCE [LARGE SCALE GENOMIC DNA]</scope>
    <source>
        <strain evidence="5">TB6</strain>
    </source>
</reference>
<accession>A0AAJ4UY58</accession>
<dbReference type="EMBL" id="RJVK01000001">
    <property type="protein sequence ID" value="ROR40595.1"/>
    <property type="molecule type" value="Genomic_DNA"/>
</dbReference>
<dbReference type="SUPFAM" id="SSF46626">
    <property type="entry name" value="Cytochrome c"/>
    <property type="match status" value="1"/>
</dbReference>
<dbReference type="GO" id="GO:0020037">
    <property type="term" value="F:heme binding"/>
    <property type="evidence" value="ECO:0007669"/>
    <property type="project" value="InterPro"/>
</dbReference>
<evidence type="ECO:0000313" key="5">
    <source>
        <dbReference type="Proteomes" id="UP000298805"/>
    </source>
</evidence>
<evidence type="ECO:0000313" key="2">
    <source>
        <dbReference type="EMBL" id="QCI28674.1"/>
    </source>
</evidence>
<feature type="signal peptide" evidence="1">
    <location>
        <begin position="1"/>
        <end position="21"/>
    </location>
</feature>
<proteinExistence type="predicted"/>
<dbReference type="InterPro" id="IPR036909">
    <property type="entry name" value="Cyt_c-like_dom_sf"/>
</dbReference>
<evidence type="ECO:0000313" key="3">
    <source>
        <dbReference type="EMBL" id="ROR40595.1"/>
    </source>
</evidence>
<protein>
    <submittedName>
        <fullName evidence="2">Cytochrome C</fullName>
    </submittedName>
</protein>
<organism evidence="3 4">
    <name type="scientific">Caminibacter pacificus</name>
    <dbReference type="NCBI Taxonomy" id="1424653"/>
    <lineage>
        <taxon>Bacteria</taxon>
        <taxon>Pseudomonadati</taxon>
        <taxon>Campylobacterota</taxon>
        <taxon>Epsilonproteobacteria</taxon>
        <taxon>Nautiliales</taxon>
        <taxon>Nautiliaceae</taxon>
        <taxon>Caminibacter</taxon>
    </lineage>
</organism>
<dbReference type="Proteomes" id="UP000298805">
    <property type="component" value="Chromosome"/>
</dbReference>
<keyword evidence="5" id="KW-1185">Reference proteome</keyword>
<dbReference type="RefSeq" id="WP_123351512.1">
    <property type="nucleotide sequence ID" value="NZ_CP027432.2"/>
</dbReference>
<evidence type="ECO:0000256" key="1">
    <source>
        <dbReference type="SAM" id="SignalP"/>
    </source>
</evidence>
<reference evidence="3 4" key="2">
    <citation type="submission" date="2018-11" db="EMBL/GenBank/DDBJ databases">
        <title>Genomic Encyclopedia of Type Strains, Phase IV (KMG-IV): sequencing the most valuable type-strain genomes for metagenomic binning, comparative biology and taxonomic classification.</title>
        <authorList>
            <person name="Goeker M."/>
        </authorList>
    </citation>
    <scope>NUCLEOTIDE SEQUENCE [LARGE SCALE GENOMIC DNA]</scope>
    <source>
        <strain evidence="3 4">DSM 27783</strain>
    </source>
</reference>
<dbReference type="AlphaFoldDB" id="A0AAJ4UY58"/>
<dbReference type="Proteomes" id="UP000272781">
    <property type="component" value="Unassembled WGS sequence"/>
</dbReference>